<keyword evidence="10" id="KW-0472">Membrane</keyword>
<keyword evidence="5" id="KW-0808">Transferase</keyword>
<evidence type="ECO:0000256" key="16">
    <source>
        <dbReference type="ARBA" id="ARBA00052285"/>
    </source>
</evidence>
<dbReference type="AlphaFoldDB" id="A0A8T2LDS3"/>
<dbReference type="InterPro" id="IPR001675">
    <property type="entry name" value="Glyco_trans_29"/>
</dbReference>
<gene>
    <name evidence="17" type="primary">ST6GALNAC1</name>
    <name evidence="17" type="ORF">AMEX_G18970</name>
</gene>
<comment type="caution">
    <text evidence="17">The sequence shown here is derived from an EMBL/GenBank/DDBJ whole genome shotgun (WGS) entry which is preliminary data.</text>
</comment>
<evidence type="ECO:0000256" key="2">
    <source>
        <dbReference type="ARBA" id="ARBA00004922"/>
    </source>
</evidence>
<dbReference type="PANTHER" id="PTHR45941:SF1">
    <property type="entry name" value="ALPHA-N-ACETYLGALACTOSAMINIDE ALPHA-2,6-SIALYLTRANSFERASE 1"/>
    <property type="match status" value="1"/>
</dbReference>
<comment type="pathway">
    <text evidence="2">Protein modification; protein glycosylation.</text>
</comment>
<dbReference type="EC" id="2.4.3.3" evidence="14"/>
<evidence type="ECO:0000256" key="3">
    <source>
        <dbReference type="ARBA" id="ARBA00006003"/>
    </source>
</evidence>
<evidence type="ECO:0000256" key="4">
    <source>
        <dbReference type="ARBA" id="ARBA00022676"/>
    </source>
</evidence>
<keyword evidence="4" id="KW-0328">Glycosyltransferase</keyword>
<dbReference type="InterPro" id="IPR038578">
    <property type="entry name" value="GT29-like_sf"/>
</dbReference>
<evidence type="ECO:0000313" key="17">
    <source>
        <dbReference type="EMBL" id="KAG9268075.1"/>
    </source>
</evidence>
<dbReference type="GO" id="GO:0000139">
    <property type="term" value="C:Golgi membrane"/>
    <property type="evidence" value="ECO:0007669"/>
    <property type="project" value="UniProtKB-SubCell"/>
</dbReference>
<comment type="catalytic activity">
    <reaction evidence="15">
        <text>a 3-O-[N-acetyl-alpha-neuraminyl-(2-&gt;3)-beta-D-galactosyl-(1-&gt;3)-N-acetyl-alpha-D-galactosaminyl]-L-threonyl-[protein] + CMP-N-acetyl-beta-neuraminate = a 3-O-{alpha-Neu5Ac-(2-&gt;3)-beta-D-Gal-(1-&gt;3)-[alpha-Neu5Ac-(2-&gt;6)]-alpha-D-GalNAc}-L-threonyl-[protein] + CMP + H(+)</text>
        <dbReference type="Rhea" id="RHEA:81659"/>
        <dbReference type="Rhea" id="RHEA-COMP:14417"/>
        <dbReference type="Rhea" id="RHEA-COMP:16763"/>
        <dbReference type="ChEBI" id="CHEBI:15378"/>
        <dbReference type="ChEBI" id="CHEBI:57812"/>
        <dbReference type="ChEBI" id="CHEBI:60377"/>
        <dbReference type="ChEBI" id="CHEBI:139598"/>
        <dbReference type="ChEBI" id="CHEBI:156398"/>
    </reaction>
    <physiologicalReaction direction="left-to-right" evidence="15">
        <dbReference type="Rhea" id="RHEA:81660"/>
    </physiologicalReaction>
</comment>
<keyword evidence="9" id="KW-0333">Golgi apparatus</keyword>
<keyword evidence="8" id="KW-1133">Transmembrane helix</keyword>
<dbReference type="Gene3D" id="3.90.1480.20">
    <property type="entry name" value="Glycosyl transferase family 29"/>
    <property type="match status" value="1"/>
</dbReference>
<accession>A0A8T2LDS3</accession>
<organism evidence="17 18">
    <name type="scientific">Astyanax mexicanus</name>
    <name type="common">Blind cave fish</name>
    <name type="synonym">Astyanax fasciatus mexicanus</name>
    <dbReference type="NCBI Taxonomy" id="7994"/>
    <lineage>
        <taxon>Eukaryota</taxon>
        <taxon>Metazoa</taxon>
        <taxon>Chordata</taxon>
        <taxon>Craniata</taxon>
        <taxon>Vertebrata</taxon>
        <taxon>Euteleostomi</taxon>
        <taxon>Actinopterygii</taxon>
        <taxon>Neopterygii</taxon>
        <taxon>Teleostei</taxon>
        <taxon>Ostariophysi</taxon>
        <taxon>Characiformes</taxon>
        <taxon>Characoidei</taxon>
        <taxon>Acestrorhamphidae</taxon>
        <taxon>Acestrorhamphinae</taxon>
        <taxon>Astyanax</taxon>
    </lineage>
</organism>
<comment type="catalytic activity">
    <reaction evidence="13">
        <text>a beta-D-galactosyl-(1-&gt;3)-N-acetyl-alpha-D-galactosaminyl derivative + CMP-N-acetyl-beta-neuraminate = a beta-D-galactosyl-(1-&gt;3)-[N-acetyl-alpha-neuraminyl-(2-&gt;6)]-N-acetyl-alpha-D-galactosaminyl derivative + CMP + H(+)</text>
        <dbReference type="Rhea" id="RHEA:11136"/>
        <dbReference type="ChEBI" id="CHEBI:15378"/>
        <dbReference type="ChEBI" id="CHEBI:57812"/>
        <dbReference type="ChEBI" id="CHEBI:60377"/>
        <dbReference type="ChEBI" id="CHEBI:133470"/>
        <dbReference type="ChEBI" id="CHEBI:140764"/>
        <dbReference type="EC" id="2.4.3.3"/>
    </reaction>
    <physiologicalReaction direction="left-to-right" evidence="13">
        <dbReference type="Rhea" id="RHEA:11137"/>
    </physiologicalReaction>
</comment>
<dbReference type="OrthoDB" id="10264956at2759"/>
<evidence type="ECO:0000256" key="10">
    <source>
        <dbReference type="ARBA" id="ARBA00023136"/>
    </source>
</evidence>
<evidence type="ECO:0000256" key="15">
    <source>
        <dbReference type="ARBA" id="ARBA00050664"/>
    </source>
</evidence>
<name>A0A8T2LDS3_ASTMX</name>
<evidence type="ECO:0000256" key="13">
    <source>
        <dbReference type="ARBA" id="ARBA00036348"/>
    </source>
</evidence>
<dbReference type="FunFam" id="3.90.1480.20:FF:000015">
    <property type="entry name" value="Lactosylceramide alpha-2,3-sialyltransferase"/>
    <property type="match status" value="1"/>
</dbReference>
<evidence type="ECO:0000256" key="6">
    <source>
        <dbReference type="ARBA" id="ARBA00022692"/>
    </source>
</evidence>
<comment type="similarity">
    <text evidence="3">Belongs to the glycosyltransferase 29 family.</text>
</comment>
<evidence type="ECO:0000256" key="7">
    <source>
        <dbReference type="ARBA" id="ARBA00022968"/>
    </source>
</evidence>
<reference evidence="17 18" key="1">
    <citation type="submission" date="2021-07" db="EMBL/GenBank/DDBJ databases">
        <authorList>
            <person name="Imarazene B."/>
            <person name="Zahm M."/>
            <person name="Klopp C."/>
            <person name="Cabau C."/>
            <person name="Beille S."/>
            <person name="Jouanno E."/>
            <person name="Castinel A."/>
            <person name="Lluch J."/>
            <person name="Gil L."/>
            <person name="Kuchtly C."/>
            <person name="Lopez Roques C."/>
            <person name="Donnadieu C."/>
            <person name="Parrinello H."/>
            <person name="Journot L."/>
            <person name="Du K."/>
            <person name="Schartl M."/>
            <person name="Retaux S."/>
            <person name="Guiguen Y."/>
        </authorList>
    </citation>
    <scope>NUCLEOTIDE SEQUENCE [LARGE SCALE GENOMIC DNA]</scope>
    <source>
        <strain evidence="17">Pach_M1</strain>
        <tissue evidence="17">Testis</tissue>
    </source>
</reference>
<dbReference type="Proteomes" id="UP000752171">
    <property type="component" value="Unassembled WGS sequence"/>
</dbReference>
<evidence type="ECO:0000256" key="12">
    <source>
        <dbReference type="ARBA" id="ARBA00023180"/>
    </source>
</evidence>
<evidence type="ECO:0000256" key="9">
    <source>
        <dbReference type="ARBA" id="ARBA00023034"/>
    </source>
</evidence>
<evidence type="ECO:0000256" key="11">
    <source>
        <dbReference type="ARBA" id="ARBA00023157"/>
    </source>
</evidence>
<keyword evidence="12" id="KW-0325">Glycoprotein</keyword>
<evidence type="ECO:0000256" key="5">
    <source>
        <dbReference type="ARBA" id="ARBA00022679"/>
    </source>
</evidence>
<keyword evidence="6" id="KW-0812">Transmembrane</keyword>
<proteinExistence type="inferred from homology"/>
<evidence type="ECO:0000313" key="18">
    <source>
        <dbReference type="Proteomes" id="UP000752171"/>
    </source>
</evidence>
<sequence length="448" mass="51701">MRKLLPAAVSLLCCGVFYLIIWRNISGSPQTVYLAVLRSGSFWMDGLETGEVTEALVTPDKNSSFTTKLTTVKTLKEDFKSLQHENLTQTETPAGNKTQTLQTPSVLFKKDYTRLPQWNFEDVYVRNNDEKRQVCSASLQNSRDPEFQAAVISDIQLWLYRGHLDISEWNRLSHFNNPFGFMDYRYNDIKPAADLIPKPRSTQLLPVPEGAQDGCIRCAVVGTGGILSGSRMGKEIDSHHYVFRMNGALIKGYEEDVGKRTSVYVHTSYAILNSFFLLKPYGFEVPKDEGIKYVLIPEGQRDFEWIEGLIKKKLLKKGTYNGFRPLSFYSGGFDEDKLYVLHPDFLRYVRNRFLRSTTLDTDLWYMFRPTNGAFTLFLALHTCDIVDVYGFITEDHHKYNNYYFERSTKTSVVFFVNHDYNLEIQTWKKLHDAGIINLYQRKENPNGT</sequence>
<evidence type="ECO:0000256" key="14">
    <source>
        <dbReference type="ARBA" id="ARBA00039109"/>
    </source>
</evidence>
<comment type="catalytic activity">
    <reaction evidence="16">
        <text>a 3-O-[N-acetyl-alpha-D-galactosaminyl]-L-threonyl-[protein] + CMP-N-acetyl-beta-neuraminate = a 3-O-[N-acetyl-alpha-neuraminosyl-(2-&gt;6)-N-acetyl-alpha-D-galactosaminyl]-L-threonyl-[protein] + CMP + H(+)</text>
        <dbReference type="Rhea" id="RHEA:81643"/>
        <dbReference type="Rhea" id="RHEA-COMP:11689"/>
        <dbReference type="Rhea" id="RHEA-COMP:19720"/>
        <dbReference type="ChEBI" id="CHEBI:15378"/>
        <dbReference type="ChEBI" id="CHEBI:57812"/>
        <dbReference type="ChEBI" id="CHEBI:60377"/>
        <dbReference type="ChEBI" id="CHEBI:87075"/>
        <dbReference type="ChEBI" id="CHEBI:231970"/>
    </reaction>
    <physiologicalReaction direction="left-to-right" evidence="16">
        <dbReference type="Rhea" id="RHEA:81644"/>
    </physiologicalReaction>
</comment>
<dbReference type="GO" id="GO:0009312">
    <property type="term" value="P:oligosaccharide biosynthetic process"/>
    <property type="evidence" value="ECO:0007669"/>
    <property type="project" value="TreeGrafter"/>
</dbReference>
<dbReference type="PANTHER" id="PTHR45941">
    <property type="entry name" value="ALPHA-N-ACETYLGALACTOSAMINIDE ALPHA-2,6-SIALYLTRANSFERASE 2-LIKE-RELATED"/>
    <property type="match status" value="1"/>
</dbReference>
<dbReference type="Pfam" id="PF00777">
    <property type="entry name" value="Glyco_transf_29"/>
    <property type="match status" value="1"/>
</dbReference>
<dbReference type="GO" id="GO:0001665">
    <property type="term" value="F:alpha-N-acetylgalactosaminide alpha-2,6-sialyltransferase activity"/>
    <property type="evidence" value="ECO:0007669"/>
    <property type="project" value="UniProtKB-EC"/>
</dbReference>
<evidence type="ECO:0000256" key="1">
    <source>
        <dbReference type="ARBA" id="ARBA00004323"/>
    </source>
</evidence>
<keyword evidence="7" id="KW-0735">Signal-anchor</keyword>
<keyword evidence="11" id="KW-1015">Disulfide bond</keyword>
<protein>
    <recommendedName>
        <fullName evidence="14">alpha-N-acetylgalactosaminide alpha-2,6-sialyltransferase</fullName>
        <ecNumber evidence="14">2.4.3.3</ecNumber>
    </recommendedName>
</protein>
<comment type="subcellular location">
    <subcellularLocation>
        <location evidence="1">Golgi apparatus membrane</location>
        <topology evidence="1">Single-pass type II membrane protein</topology>
    </subcellularLocation>
</comment>
<dbReference type="EMBL" id="JAICCE010000015">
    <property type="protein sequence ID" value="KAG9268075.1"/>
    <property type="molecule type" value="Genomic_DNA"/>
</dbReference>
<evidence type="ECO:0000256" key="8">
    <source>
        <dbReference type="ARBA" id="ARBA00022989"/>
    </source>
</evidence>